<evidence type="ECO:0000313" key="2">
    <source>
        <dbReference type="EMBL" id="WCT79117.1"/>
    </source>
</evidence>
<organism evidence="2 3">
    <name type="scientific">Novosphingobium humi</name>
    <dbReference type="NCBI Taxonomy" id="2282397"/>
    <lineage>
        <taxon>Bacteria</taxon>
        <taxon>Pseudomonadati</taxon>
        <taxon>Pseudomonadota</taxon>
        <taxon>Alphaproteobacteria</taxon>
        <taxon>Sphingomonadales</taxon>
        <taxon>Sphingomonadaceae</taxon>
        <taxon>Novosphingobium</taxon>
    </lineage>
</organism>
<sequence length="78" mass="8409">MNGIFSSTPAPRPIRLIVGSQGLLLMQSLMAWHLPAVPGLFRMLVAVTGLLALAALVAAIAGEKPGGDKRWWRRPHAR</sequence>
<feature type="transmembrane region" description="Helical" evidence="1">
    <location>
        <begin position="40"/>
        <end position="61"/>
    </location>
</feature>
<evidence type="ECO:0000313" key="3">
    <source>
        <dbReference type="Proteomes" id="UP001218231"/>
    </source>
</evidence>
<name>A0ABY7U0R4_9SPHN</name>
<geneLocation type="plasmid" evidence="2 3">
    <name>unnamed1</name>
</geneLocation>
<keyword evidence="1" id="KW-1133">Transmembrane helix</keyword>
<dbReference type="EMBL" id="CP117418">
    <property type="protein sequence ID" value="WCT79117.1"/>
    <property type="molecule type" value="Genomic_DNA"/>
</dbReference>
<keyword evidence="2" id="KW-0614">Plasmid</keyword>
<proteinExistence type="predicted"/>
<keyword evidence="1" id="KW-0812">Transmembrane</keyword>
<dbReference type="Proteomes" id="UP001218231">
    <property type="component" value="Plasmid unnamed1"/>
</dbReference>
<protein>
    <submittedName>
        <fullName evidence="2">Uncharacterized protein</fullName>
    </submittedName>
</protein>
<evidence type="ECO:0000256" key="1">
    <source>
        <dbReference type="SAM" id="Phobius"/>
    </source>
</evidence>
<gene>
    <name evidence="2" type="ORF">PQ457_19075</name>
</gene>
<dbReference type="RefSeq" id="WP_273619402.1">
    <property type="nucleotide sequence ID" value="NZ_CP117418.1"/>
</dbReference>
<reference evidence="2 3" key="1">
    <citation type="submission" date="2023-02" db="EMBL/GenBank/DDBJ databases">
        <title>Genome sequence of Novosphingobium humi KACC 19094.</title>
        <authorList>
            <person name="Kim S."/>
            <person name="Heo J."/>
            <person name="Kwon S.-W."/>
        </authorList>
    </citation>
    <scope>NUCLEOTIDE SEQUENCE [LARGE SCALE GENOMIC DNA]</scope>
    <source>
        <strain evidence="2 3">KACC 19094</strain>
        <plasmid evidence="2 3">unnamed1</plasmid>
    </source>
</reference>
<keyword evidence="3" id="KW-1185">Reference proteome</keyword>
<keyword evidence="1" id="KW-0472">Membrane</keyword>
<accession>A0ABY7U0R4</accession>